<dbReference type="InterPro" id="IPR001251">
    <property type="entry name" value="CRAL-TRIO_dom"/>
</dbReference>
<evidence type="ECO:0000313" key="2">
    <source>
        <dbReference type="EMBL" id="CAL8079974.1"/>
    </source>
</evidence>
<organism evidence="2 3">
    <name type="scientific">Orchesella dallaii</name>
    <dbReference type="NCBI Taxonomy" id="48710"/>
    <lineage>
        <taxon>Eukaryota</taxon>
        <taxon>Metazoa</taxon>
        <taxon>Ecdysozoa</taxon>
        <taxon>Arthropoda</taxon>
        <taxon>Hexapoda</taxon>
        <taxon>Collembola</taxon>
        <taxon>Entomobryomorpha</taxon>
        <taxon>Entomobryoidea</taxon>
        <taxon>Orchesellidae</taxon>
        <taxon>Orchesellinae</taxon>
        <taxon>Orchesella</taxon>
    </lineage>
</organism>
<dbReference type="Proteomes" id="UP001642540">
    <property type="component" value="Unassembled WGS sequence"/>
</dbReference>
<dbReference type="EMBL" id="CAXLJM020000014">
    <property type="protein sequence ID" value="CAL8079974.1"/>
    <property type="molecule type" value="Genomic_DNA"/>
</dbReference>
<sequence length="106" mass="12015">MIDCSVLSVELGDWDLRSAVLRGIQRRLGNYLIYAVESGLRSILKAQNNGLNVTRALILTDMNGFSVRQHACPACLAILIRWSIILESYYPKFTEEIIILNGKVYR</sequence>
<evidence type="ECO:0000259" key="1">
    <source>
        <dbReference type="Pfam" id="PF00650"/>
    </source>
</evidence>
<dbReference type="Gene3D" id="3.40.525.10">
    <property type="entry name" value="CRAL-TRIO lipid binding domain"/>
    <property type="match status" value="1"/>
</dbReference>
<feature type="domain" description="CRAL-TRIO" evidence="1">
    <location>
        <begin position="25"/>
        <end position="101"/>
    </location>
</feature>
<reference evidence="2 3" key="1">
    <citation type="submission" date="2024-08" db="EMBL/GenBank/DDBJ databases">
        <authorList>
            <person name="Cucini C."/>
            <person name="Frati F."/>
        </authorList>
    </citation>
    <scope>NUCLEOTIDE SEQUENCE [LARGE SCALE GENOMIC DNA]</scope>
</reference>
<gene>
    <name evidence="2" type="ORF">ODALV1_LOCUS4516</name>
</gene>
<proteinExistence type="predicted"/>
<accession>A0ABP1PY19</accession>
<name>A0ABP1PY19_9HEXA</name>
<dbReference type="SUPFAM" id="SSF52087">
    <property type="entry name" value="CRAL/TRIO domain"/>
    <property type="match status" value="1"/>
</dbReference>
<keyword evidence="3" id="KW-1185">Reference proteome</keyword>
<evidence type="ECO:0000313" key="3">
    <source>
        <dbReference type="Proteomes" id="UP001642540"/>
    </source>
</evidence>
<protein>
    <recommendedName>
        <fullName evidence="1">CRAL-TRIO domain-containing protein</fullName>
    </recommendedName>
</protein>
<comment type="caution">
    <text evidence="2">The sequence shown here is derived from an EMBL/GenBank/DDBJ whole genome shotgun (WGS) entry which is preliminary data.</text>
</comment>
<dbReference type="Pfam" id="PF00650">
    <property type="entry name" value="CRAL_TRIO"/>
    <property type="match status" value="1"/>
</dbReference>
<dbReference type="InterPro" id="IPR036865">
    <property type="entry name" value="CRAL-TRIO_dom_sf"/>
</dbReference>